<protein>
    <submittedName>
        <fullName evidence="2">Uncharacterized protein</fullName>
    </submittedName>
</protein>
<dbReference type="Proteomes" id="UP001232148">
    <property type="component" value="Unassembled WGS sequence"/>
</dbReference>
<feature type="signal peptide" evidence="1">
    <location>
        <begin position="1"/>
        <end position="18"/>
    </location>
</feature>
<dbReference type="EMBL" id="MU843038">
    <property type="protein sequence ID" value="KAK2022545.1"/>
    <property type="molecule type" value="Genomic_DNA"/>
</dbReference>
<keyword evidence="1" id="KW-0732">Signal</keyword>
<feature type="chain" id="PRO_5042157467" evidence="1">
    <location>
        <begin position="19"/>
        <end position="250"/>
    </location>
</feature>
<evidence type="ECO:0000313" key="2">
    <source>
        <dbReference type="EMBL" id="KAK2022545.1"/>
    </source>
</evidence>
<dbReference type="AlphaFoldDB" id="A0AAD9LY33"/>
<organism evidence="2 3">
    <name type="scientific">Colletotrichum zoysiae</name>
    <dbReference type="NCBI Taxonomy" id="1216348"/>
    <lineage>
        <taxon>Eukaryota</taxon>
        <taxon>Fungi</taxon>
        <taxon>Dikarya</taxon>
        <taxon>Ascomycota</taxon>
        <taxon>Pezizomycotina</taxon>
        <taxon>Sordariomycetes</taxon>
        <taxon>Hypocreomycetidae</taxon>
        <taxon>Glomerellales</taxon>
        <taxon>Glomerellaceae</taxon>
        <taxon>Colletotrichum</taxon>
        <taxon>Colletotrichum graminicola species complex</taxon>
    </lineage>
</organism>
<accession>A0AAD9LY33</accession>
<evidence type="ECO:0000313" key="3">
    <source>
        <dbReference type="Proteomes" id="UP001232148"/>
    </source>
</evidence>
<comment type="caution">
    <text evidence="2">The sequence shown here is derived from an EMBL/GenBank/DDBJ whole genome shotgun (WGS) entry which is preliminary data.</text>
</comment>
<gene>
    <name evidence="2" type="ORF">LX32DRAFT_657634</name>
</gene>
<reference evidence="2" key="1">
    <citation type="submission" date="2021-06" db="EMBL/GenBank/DDBJ databases">
        <title>Comparative genomics, transcriptomics and evolutionary studies reveal genomic signatures of adaptation to plant cell wall in hemibiotrophic fungi.</title>
        <authorList>
            <consortium name="DOE Joint Genome Institute"/>
            <person name="Baroncelli R."/>
            <person name="Diaz J.F."/>
            <person name="Benocci T."/>
            <person name="Peng M."/>
            <person name="Battaglia E."/>
            <person name="Haridas S."/>
            <person name="Andreopoulos W."/>
            <person name="Labutti K."/>
            <person name="Pangilinan J."/>
            <person name="Floch G.L."/>
            <person name="Makela M.R."/>
            <person name="Henrissat B."/>
            <person name="Grigoriev I.V."/>
            <person name="Crouch J.A."/>
            <person name="De Vries R.P."/>
            <person name="Sukno S.A."/>
            <person name="Thon M.R."/>
        </authorList>
    </citation>
    <scope>NUCLEOTIDE SEQUENCE</scope>
    <source>
        <strain evidence="2">MAFF235873</strain>
    </source>
</reference>
<proteinExistence type="predicted"/>
<name>A0AAD9LY33_9PEZI</name>
<sequence>MRVFGVVATLLGCARVQAKAVFAHFMISWHRLVEYHNVDMDRPGEEADSVLCYKVKHTTYDVQQVLDRLAATNLVSECYAYVDSDDEDKINTRRGMGYGFNSSSFERRAETEPDVDKPWHRSQVSSYPTEEWFSEGTWFEPAQHEYFHNVTLGAGQYIYVFKDGVSEAFVDGAGDKLELIKQEFVIRRGDLKTKHGDMVGSFVISPSAGILPEATMIVFDNSVKMISGKRREKVLAGLLAMISDIKDDKK</sequence>
<keyword evidence="3" id="KW-1185">Reference proteome</keyword>
<evidence type="ECO:0000256" key="1">
    <source>
        <dbReference type="SAM" id="SignalP"/>
    </source>
</evidence>